<reference evidence="9" key="1">
    <citation type="submission" date="2016-10" db="EMBL/GenBank/DDBJ databases">
        <authorList>
            <person name="Varghese N."/>
            <person name="Submissions S."/>
        </authorList>
    </citation>
    <scope>NUCLEOTIDE SEQUENCE [LARGE SCALE GENOMIC DNA]</scope>
    <source>
        <strain evidence="9">CBMB127</strain>
    </source>
</reference>
<comment type="subcellular location">
    <subcellularLocation>
        <location evidence="1">Membrane</location>
        <topology evidence="1">Multi-pass membrane protein</topology>
    </subcellularLocation>
</comment>
<evidence type="ECO:0000256" key="3">
    <source>
        <dbReference type="ARBA" id="ARBA00022692"/>
    </source>
</evidence>
<evidence type="ECO:0000256" key="2">
    <source>
        <dbReference type="ARBA" id="ARBA00009399"/>
    </source>
</evidence>
<sequence length="124" mass="13577">MRASVLGFIGVGALAAGVHYVVALLAHGLGLQPANANWLGFFCAFPVSYSGHRVWSFRGTQASHQQAFPRFFSVALLGFLGNQALLWLVLTYTSLPFWLVLGAIMVVVAASTWLLSRFWAFHHV</sequence>
<dbReference type="InterPro" id="IPR007267">
    <property type="entry name" value="GtrA_DPMS_TM"/>
</dbReference>
<evidence type="ECO:0000259" key="7">
    <source>
        <dbReference type="Pfam" id="PF04138"/>
    </source>
</evidence>
<keyword evidence="3 6" id="KW-0812">Transmembrane</keyword>
<dbReference type="OrthoDB" id="8562382at2"/>
<evidence type="ECO:0000256" key="5">
    <source>
        <dbReference type="ARBA" id="ARBA00023136"/>
    </source>
</evidence>
<comment type="similarity">
    <text evidence="2">Belongs to the GtrA family.</text>
</comment>
<evidence type="ECO:0000313" key="8">
    <source>
        <dbReference type="EMBL" id="SDK58403.1"/>
    </source>
</evidence>
<name>A0A1G9D3K2_9PROT</name>
<dbReference type="PANTHER" id="PTHR38459:SF1">
    <property type="entry name" value="PROPHAGE BACTOPRENOL-LINKED GLUCOSE TRANSLOCASE HOMOLOG"/>
    <property type="match status" value="1"/>
</dbReference>
<dbReference type="GO" id="GO:0005886">
    <property type="term" value="C:plasma membrane"/>
    <property type="evidence" value="ECO:0007669"/>
    <property type="project" value="TreeGrafter"/>
</dbReference>
<dbReference type="STRING" id="492660.SAMN05192566_1764"/>
<protein>
    <submittedName>
        <fullName evidence="8">Putative flippase GtrA (Transmembrane translocase of bactoprenol-linked glucose)</fullName>
    </submittedName>
</protein>
<proteinExistence type="inferred from homology"/>
<dbReference type="PANTHER" id="PTHR38459">
    <property type="entry name" value="PROPHAGE BACTOPRENOL-LINKED GLUCOSE TRANSLOCASE HOMOLOG"/>
    <property type="match status" value="1"/>
</dbReference>
<dbReference type="EMBL" id="FNFX01000003">
    <property type="protein sequence ID" value="SDK58403.1"/>
    <property type="molecule type" value="Genomic_DNA"/>
</dbReference>
<feature type="transmembrane region" description="Helical" evidence="6">
    <location>
        <begin position="36"/>
        <end position="55"/>
    </location>
</feature>
<feature type="transmembrane region" description="Helical" evidence="6">
    <location>
        <begin position="67"/>
        <end position="89"/>
    </location>
</feature>
<evidence type="ECO:0000256" key="6">
    <source>
        <dbReference type="SAM" id="Phobius"/>
    </source>
</evidence>
<dbReference type="GO" id="GO:0000271">
    <property type="term" value="P:polysaccharide biosynthetic process"/>
    <property type="evidence" value="ECO:0007669"/>
    <property type="project" value="InterPro"/>
</dbReference>
<keyword evidence="4 6" id="KW-1133">Transmembrane helix</keyword>
<organism evidence="8 9">
    <name type="scientific">Methylophilus rhizosphaerae</name>
    <dbReference type="NCBI Taxonomy" id="492660"/>
    <lineage>
        <taxon>Bacteria</taxon>
        <taxon>Pseudomonadati</taxon>
        <taxon>Pseudomonadota</taxon>
        <taxon>Betaproteobacteria</taxon>
        <taxon>Nitrosomonadales</taxon>
        <taxon>Methylophilaceae</taxon>
        <taxon>Methylophilus</taxon>
    </lineage>
</organism>
<feature type="domain" description="GtrA/DPMS transmembrane" evidence="7">
    <location>
        <begin position="8"/>
        <end position="121"/>
    </location>
</feature>
<accession>A0A1G9D3K2</accession>
<evidence type="ECO:0000313" key="9">
    <source>
        <dbReference type="Proteomes" id="UP000198629"/>
    </source>
</evidence>
<dbReference type="RefSeq" id="WP_091471930.1">
    <property type="nucleotide sequence ID" value="NZ_FNFX01000003.1"/>
</dbReference>
<evidence type="ECO:0000256" key="4">
    <source>
        <dbReference type="ARBA" id="ARBA00022989"/>
    </source>
</evidence>
<feature type="transmembrane region" description="Helical" evidence="6">
    <location>
        <begin position="95"/>
        <end position="115"/>
    </location>
</feature>
<dbReference type="Proteomes" id="UP000198629">
    <property type="component" value="Unassembled WGS sequence"/>
</dbReference>
<gene>
    <name evidence="8" type="ORF">SAMN05192566_1764</name>
</gene>
<dbReference type="Pfam" id="PF04138">
    <property type="entry name" value="GtrA_DPMS_TM"/>
    <property type="match status" value="1"/>
</dbReference>
<keyword evidence="9" id="KW-1185">Reference proteome</keyword>
<dbReference type="InterPro" id="IPR051401">
    <property type="entry name" value="GtrA_CellWall_Glycosyl"/>
</dbReference>
<dbReference type="AlphaFoldDB" id="A0A1G9D3K2"/>
<evidence type="ECO:0000256" key="1">
    <source>
        <dbReference type="ARBA" id="ARBA00004141"/>
    </source>
</evidence>
<keyword evidence="5 6" id="KW-0472">Membrane</keyword>